<dbReference type="Proteomes" id="UP000012249">
    <property type="component" value="Unassembled WGS sequence"/>
</dbReference>
<reference evidence="1 2" key="1">
    <citation type="submission" date="2013-02" db="EMBL/GenBank/DDBJ databases">
        <authorList>
            <person name="Harkins D.M."/>
            <person name="Durkin A.S."/>
            <person name="Brinkac L.M."/>
            <person name="Haft D.H."/>
            <person name="Selengut J.D."/>
            <person name="Sanka R."/>
            <person name="DePew J."/>
            <person name="Purushe J."/>
            <person name="Haake D.A."/>
            <person name="Matsunaga J."/>
            <person name="Vinetz J.M."/>
            <person name="Sutton G.G."/>
            <person name="Nierman W.C."/>
            <person name="Fouts D.E."/>
        </authorList>
    </citation>
    <scope>NUCLEOTIDE SEQUENCE [LARGE SCALE GENOMIC DNA]</scope>
    <source>
        <strain evidence="1 2">Ecochallenge</strain>
    </source>
</reference>
<proteinExistence type="predicted"/>
<evidence type="ECO:0000313" key="2">
    <source>
        <dbReference type="Proteomes" id="UP000012249"/>
    </source>
</evidence>
<comment type="caution">
    <text evidence="1">The sequence shown here is derived from an EMBL/GenBank/DDBJ whole genome shotgun (WGS) entry which is preliminary data.</text>
</comment>
<gene>
    <name evidence="1" type="ORF">LEP1GSC043_1516</name>
</gene>
<name>N1U7P0_9LEPT</name>
<evidence type="ECO:0000313" key="1">
    <source>
        <dbReference type="EMBL" id="EMY14216.1"/>
    </source>
</evidence>
<protein>
    <submittedName>
        <fullName evidence="1">Uncharacterized protein</fullName>
    </submittedName>
</protein>
<dbReference type="AlphaFoldDB" id="N1U7P0"/>
<sequence length="36" mass="4179">PTFLRIDLQSSNSNFLQKDESWISYAEFTLNNVNSV</sequence>
<organism evidence="1 2">
    <name type="scientific">Leptospira weilii str. Ecochallenge</name>
    <dbReference type="NCBI Taxonomy" id="1049986"/>
    <lineage>
        <taxon>Bacteria</taxon>
        <taxon>Pseudomonadati</taxon>
        <taxon>Spirochaetota</taxon>
        <taxon>Spirochaetia</taxon>
        <taxon>Leptospirales</taxon>
        <taxon>Leptospiraceae</taxon>
        <taxon>Leptospira</taxon>
    </lineage>
</organism>
<accession>N1U7P0</accession>
<feature type="non-terminal residue" evidence="1">
    <location>
        <position position="1"/>
    </location>
</feature>
<dbReference type="EMBL" id="AHMI02000187">
    <property type="protein sequence ID" value="EMY14216.1"/>
    <property type="molecule type" value="Genomic_DNA"/>
</dbReference>